<feature type="transmembrane region" description="Helical" evidence="1">
    <location>
        <begin position="120"/>
        <end position="139"/>
    </location>
</feature>
<dbReference type="Proteomes" id="UP001500339">
    <property type="component" value="Unassembled WGS sequence"/>
</dbReference>
<keyword evidence="3" id="KW-1185">Reference proteome</keyword>
<accession>A0ABN1IWE5</accession>
<proteinExistence type="predicted"/>
<dbReference type="EMBL" id="BAAACF010000001">
    <property type="protein sequence ID" value="GAA0722771.1"/>
    <property type="molecule type" value="Genomic_DNA"/>
</dbReference>
<dbReference type="Pfam" id="PF04298">
    <property type="entry name" value="Zn_peptidase_2"/>
    <property type="match status" value="1"/>
</dbReference>
<feature type="transmembrane region" description="Helical" evidence="1">
    <location>
        <begin position="201"/>
        <end position="220"/>
    </location>
</feature>
<dbReference type="PANTHER" id="PTHR36434">
    <property type="entry name" value="MEMBRANE PROTEASE YUGP-RELATED"/>
    <property type="match status" value="1"/>
</dbReference>
<comment type="caution">
    <text evidence="2">The sequence shown here is derived from an EMBL/GenBank/DDBJ whole genome shotgun (WGS) entry which is preliminary data.</text>
</comment>
<dbReference type="PANTHER" id="PTHR36434:SF1">
    <property type="entry name" value="MEMBRANE PROTEASE YUGP-RELATED"/>
    <property type="match status" value="1"/>
</dbReference>
<gene>
    <name evidence="2" type="ORF">GCM10008905_14630</name>
</gene>
<sequence length="227" mass="25251">MFYFDDTMIILLPALLISAWAQMRINSTYEKYSRIRSANGYTGAQVARRLLDSHGLHDVPIELVRGKLTDHYDPRNRVMRLSSEVYHGTSVAAIGIAAHETGHAYQHEERYSPLVIRNTIVPVVNLGSNLSWVIFFFGMIFSIPSLLTVGILLFLGVVVFQLITLPVEFNASNRAMDVLEASGILYGEEVTGARKVLKAAAMTYIAAAIASIAQLLRLIALSNRRRD</sequence>
<keyword evidence="1" id="KW-0812">Transmembrane</keyword>
<feature type="transmembrane region" description="Helical" evidence="1">
    <location>
        <begin position="146"/>
        <end position="167"/>
    </location>
</feature>
<reference evidence="2 3" key="1">
    <citation type="journal article" date="2019" name="Int. J. Syst. Evol. Microbiol.">
        <title>The Global Catalogue of Microorganisms (GCM) 10K type strain sequencing project: providing services to taxonomists for standard genome sequencing and annotation.</title>
        <authorList>
            <consortium name="The Broad Institute Genomics Platform"/>
            <consortium name="The Broad Institute Genome Sequencing Center for Infectious Disease"/>
            <person name="Wu L."/>
            <person name="Ma J."/>
        </authorList>
    </citation>
    <scope>NUCLEOTIDE SEQUENCE [LARGE SCALE GENOMIC DNA]</scope>
    <source>
        <strain evidence="2 3">JCM 1405</strain>
    </source>
</reference>
<dbReference type="RefSeq" id="WP_343768316.1">
    <property type="nucleotide sequence ID" value="NZ_BAAACF010000001.1"/>
</dbReference>
<evidence type="ECO:0000313" key="3">
    <source>
        <dbReference type="Proteomes" id="UP001500339"/>
    </source>
</evidence>
<keyword evidence="1" id="KW-0472">Membrane</keyword>
<keyword evidence="1" id="KW-1133">Transmembrane helix</keyword>
<protein>
    <submittedName>
        <fullName evidence="2">Zinc metallopeptidase</fullName>
    </submittedName>
</protein>
<organism evidence="2 3">
    <name type="scientific">Clostridium malenominatum</name>
    <dbReference type="NCBI Taxonomy" id="1539"/>
    <lineage>
        <taxon>Bacteria</taxon>
        <taxon>Bacillati</taxon>
        <taxon>Bacillota</taxon>
        <taxon>Clostridia</taxon>
        <taxon>Eubacteriales</taxon>
        <taxon>Clostridiaceae</taxon>
        <taxon>Clostridium</taxon>
    </lineage>
</organism>
<evidence type="ECO:0000313" key="2">
    <source>
        <dbReference type="EMBL" id="GAA0722771.1"/>
    </source>
</evidence>
<evidence type="ECO:0000256" key="1">
    <source>
        <dbReference type="SAM" id="Phobius"/>
    </source>
</evidence>
<dbReference type="InterPro" id="IPR007395">
    <property type="entry name" value="Zn_peptidase_2"/>
</dbReference>
<name>A0ABN1IWE5_9CLOT</name>